<proteinExistence type="predicted"/>
<evidence type="ECO:0000313" key="9">
    <source>
        <dbReference type="Proteomes" id="UP000006898"/>
    </source>
</evidence>
<keyword evidence="5" id="KW-1133">Transmembrane helix</keyword>
<evidence type="ECO:0000256" key="6">
    <source>
        <dbReference type="SAM" id="SignalP"/>
    </source>
</evidence>
<feature type="signal peptide" evidence="6">
    <location>
        <begin position="1"/>
        <end position="31"/>
    </location>
</feature>
<dbReference type="Pfam" id="PF00034">
    <property type="entry name" value="Cytochrom_C"/>
    <property type="match status" value="1"/>
</dbReference>
<dbReference type="PROSITE" id="PS51007">
    <property type="entry name" value="CYTC"/>
    <property type="match status" value="3"/>
</dbReference>
<name>D5MLH8_METO1</name>
<dbReference type="PANTHER" id="PTHR35008">
    <property type="entry name" value="BLL4482 PROTEIN-RELATED"/>
    <property type="match status" value="1"/>
</dbReference>
<evidence type="ECO:0000256" key="1">
    <source>
        <dbReference type="ARBA" id="ARBA00022617"/>
    </source>
</evidence>
<evidence type="ECO:0000256" key="2">
    <source>
        <dbReference type="ARBA" id="ARBA00022723"/>
    </source>
</evidence>
<evidence type="ECO:0000256" key="5">
    <source>
        <dbReference type="SAM" id="Phobius"/>
    </source>
</evidence>
<evidence type="ECO:0000259" key="7">
    <source>
        <dbReference type="PROSITE" id="PS51007"/>
    </source>
</evidence>
<dbReference type="SUPFAM" id="SSF46626">
    <property type="entry name" value="Cytochrome c"/>
    <property type="match status" value="3"/>
</dbReference>
<dbReference type="InterPro" id="IPR009056">
    <property type="entry name" value="Cyt_c-like_dom"/>
</dbReference>
<feature type="domain" description="Cytochrome c" evidence="7">
    <location>
        <begin position="167"/>
        <end position="258"/>
    </location>
</feature>
<evidence type="ECO:0000256" key="3">
    <source>
        <dbReference type="ARBA" id="ARBA00023004"/>
    </source>
</evidence>
<keyword evidence="5" id="KW-0812">Transmembrane</keyword>
<evidence type="ECO:0000313" key="8">
    <source>
        <dbReference type="EMBL" id="CBE67844.1"/>
    </source>
</evidence>
<feature type="domain" description="Cytochrome c" evidence="7">
    <location>
        <begin position="280"/>
        <end position="369"/>
    </location>
</feature>
<accession>D5MLH8</accession>
<keyword evidence="1 4" id="KW-0349">Heme</keyword>
<dbReference type="eggNOG" id="COG2010">
    <property type="taxonomic scope" value="Bacteria"/>
</dbReference>
<keyword evidence="5" id="KW-0472">Membrane</keyword>
<dbReference type="PANTHER" id="PTHR35008:SF8">
    <property type="entry name" value="ALCOHOL DEHYDROGENASE CYTOCHROME C SUBUNIT"/>
    <property type="match status" value="1"/>
</dbReference>
<keyword evidence="6" id="KW-0732">Signal</keyword>
<keyword evidence="2 4" id="KW-0479">Metal-binding</keyword>
<dbReference type="GO" id="GO:0046872">
    <property type="term" value="F:metal ion binding"/>
    <property type="evidence" value="ECO:0007669"/>
    <property type="project" value="UniProtKB-KW"/>
</dbReference>
<dbReference type="AlphaFoldDB" id="D5MLH8"/>
<dbReference type="Proteomes" id="UP000006898">
    <property type="component" value="Chromosome"/>
</dbReference>
<dbReference type="EMBL" id="FP565575">
    <property type="protein sequence ID" value="CBE67844.1"/>
    <property type="molecule type" value="Genomic_DNA"/>
</dbReference>
<dbReference type="InterPro" id="IPR051459">
    <property type="entry name" value="Cytochrome_c-type_DH"/>
</dbReference>
<feature type="transmembrane region" description="Helical" evidence="5">
    <location>
        <begin position="376"/>
        <end position="398"/>
    </location>
</feature>
<dbReference type="KEGG" id="mox:DAMO_0779"/>
<feature type="domain" description="Cytochrome c" evidence="7">
    <location>
        <begin position="40"/>
        <end position="133"/>
    </location>
</feature>
<gene>
    <name evidence="8" type="ORF">DAMO_0779</name>
</gene>
<dbReference type="InterPro" id="IPR036909">
    <property type="entry name" value="Cyt_c-like_dom_sf"/>
</dbReference>
<dbReference type="PATRIC" id="fig|671143.5.peg.677"/>
<dbReference type="Pfam" id="PF13442">
    <property type="entry name" value="Cytochrome_CBB3"/>
    <property type="match status" value="1"/>
</dbReference>
<organism evidence="8 9">
    <name type="scientific">Methylomirabilis oxygeniifera</name>
    <dbReference type="NCBI Taxonomy" id="671143"/>
    <lineage>
        <taxon>Bacteria</taxon>
        <taxon>Candidatus Methylomirabilota</taxon>
        <taxon>Candidatus Methylomirabilia</taxon>
        <taxon>Candidatus Methylomirabilales</taxon>
        <taxon>Candidatus Methylomirabilaceae</taxon>
        <taxon>Candidatus Methylomirabilis</taxon>
    </lineage>
</organism>
<dbReference type="Gene3D" id="1.10.760.10">
    <property type="entry name" value="Cytochrome c-like domain"/>
    <property type="match status" value="3"/>
</dbReference>
<evidence type="ECO:0000256" key="4">
    <source>
        <dbReference type="PROSITE-ProRule" id="PRU00433"/>
    </source>
</evidence>
<dbReference type="GO" id="GO:0020037">
    <property type="term" value="F:heme binding"/>
    <property type="evidence" value="ECO:0007669"/>
    <property type="project" value="InterPro"/>
</dbReference>
<feature type="chain" id="PRO_5003074643" description="Cytochrome c domain-containing protein" evidence="6">
    <location>
        <begin position="32"/>
        <end position="421"/>
    </location>
</feature>
<dbReference type="GO" id="GO:0009055">
    <property type="term" value="F:electron transfer activity"/>
    <property type="evidence" value="ECO:0007669"/>
    <property type="project" value="InterPro"/>
</dbReference>
<dbReference type="STRING" id="671143.DAMO_0779"/>
<reference evidence="8 9" key="1">
    <citation type="journal article" date="2010" name="Nature">
        <title>Nitrite-driven anaerobic methane oxidation by oxygenic bacteria.</title>
        <authorList>
            <person name="Ettwig K.F."/>
            <person name="Butler M.K."/>
            <person name="Le Paslier D."/>
            <person name="Pelletier E."/>
            <person name="Mangenot S."/>
            <person name="Kuypers M.M.M."/>
            <person name="Schreiber F."/>
            <person name="Dutilh B.E."/>
            <person name="Zedelius J."/>
            <person name="de Beer D."/>
            <person name="Gloerich J."/>
            <person name="Wessels H.J.C.T."/>
            <person name="van Allen T."/>
            <person name="Luesken F."/>
            <person name="Wu M."/>
            <person name="van de Pas-Schoonen K.T."/>
            <person name="Op den Camp H.J.M."/>
            <person name="Janssen-Megens E.M."/>
            <person name="Francoijs K-J."/>
            <person name="Stunnenberg H."/>
            <person name="Weissenbach J."/>
            <person name="Jetten M.S.M."/>
            <person name="Strous M."/>
        </authorList>
    </citation>
    <scope>NUCLEOTIDE SEQUENCE [LARGE SCALE GENOMIC DNA]</scope>
</reference>
<sequence length="421" mass="45070">MVGPRYRILIGIQVSLSLAALATLFSLTAAAAITPPPSPTLLATGKAIYTAECAACHGADGRGKGIAADLLKIKPRNFVTAKYRMVSTWERLPTDEDLFNAITRGLPGTAMPSWKHLPEQQRWALVQYVKSFAETPITVKSQQAPASGAGTGEGVIAVPLEPPYDPAAAKRAKELYADGCASCHGPTGKGDGVQEQLDEDGVPTHPRDLTEGVFKGNPDPETLYRRILAGMPGTPMPMSDWAVGKDAWDLVHYVLSLSTPEQREQANTWTPPEIPGLMRGDPDKGKSLFTGAERLAGGGASCRACHSVSGIGALGGGVLGPDLTGAYHKFGDGMITWTEHVAPMKPIYTKKTLTDEEKRHLLAFFTTGIGRATNQIYQLAGIGSVGAVVFLLMIQGIWRNRGRDVRRTMYERSYSNQGGVS</sequence>
<dbReference type="HOGENOM" id="CLU_651644_0_0_0"/>
<protein>
    <recommendedName>
        <fullName evidence="7">Cytochrome c domain-containing protein</fullName>
    </recommendedName>
</protein>
<keyword evidence="3 4" id="KW-0408">Iron</keyword>